<reference evidence="1 2" key="1">
    <citation type="submission" date="2023-08" db="EMBL/GenBank/DDBJ databases">
        <title>A Necator americanus chromosomal reference genome.</title>
        <authorList>
            <person name="Ilik V."/>
            <person name="Petrzelkova K.J."/>
            <person name="Pardy F."/>
            <person name="Fuh T."/>
            <person name="Niatou-Singa F.S."/>
            <person name="Gouil Q."/>
            <person name="Baker L."/>
            <person name="Ritchie M.E."/>
            <person name="Jex A.R."/>
            <person name="Gazzola D."/>
            <person name="Li H."/>
            <person name="Toshio Fujiwara R."/>
            <person name="Zhan B."/>
            <person name="Aroian R.V."/>
            <person name="Pafco B."/>
            <person name="Schwarz E.M."/>
        </authorList>
    </citation>
    <scope>NUCLEOTIDE SEQUENCE [LARGE SCALE GENOMIC DNA]</scope>
    <source>
        <strain evidence="1 2">Aroian</strain>
        <tissue evidence="1">Whole animal</tissue>
    </source>
</reference>
<keyword evidence="2" id="KW-1185">Reference proteome</keyword>
<evidence type="ECO:0000313" key="1">
    <source>
        <dbReference type="EMBL" id="KAK6752564.1"/>
    </source>
</evidence>
<comment type="caution">
    <text evidence="1">The sequence shown here is derived from an EMBL/GenBank/DDBJ whole genome shotgun (WGS) entry which is preliminary data.</text>
</comment>
<dbReference type="Proteomes" id="UP001303046">
    <property type="component" value="Unassembled WGS sequence"/>
</dbReference>
<organism evidence="1 2">
    <name type="scientific">Necator americanus</name>
    <name type="common">Human hookworm</name>
    <dbReference type="NCBI Taxonomy" id="51031"/>
    <lineage>
        <taxon>Eukaryota</taxon>
        <taxon>Metazoa</taxon>
        <taxon>Ecdysozoa</taxon>
        <taxon>Nematoda</taxon>
        <taxon>Chromadorea</taxon>
        <taxon>Rhabditida</taxon>
        <taxon>Rhabditina</taxon>
        <taxon>Rhabditomorpha</taxon>
        <taxon>Strongyloidea</taxon>
        <taxon>Ancylostomatidae</taxon>
        <taxon>Bunostominae</taxon>
        <taxon>Necator</taxon>
    </lineage>
</organism>
<sequence>MAGGLCNRRNNVGEHTVDWLKEVEQEKANYLSTLLPRNRNQPAERNNGCRAKCGVLGGRGGAAFQSATHIHHPTA</sequence>
<accession>A0ABR1DQ56</accession>
<gene>
    <name evidence="1" type="primary">Necator_chrIV.g17075</name>
    <name evidence="1" type="ORF">RB195_003777</name>
</gene>
<protein>
    <submittedName>
        <fullName evidence="1">Uncharacterized protein</fullName>
    </submittedName>
</protein>
<evidence type="ECO:0000313" key="2">
    <source>
        <dbReference type="Proteomes" id="UP001303046"/>
    </source>
</evidence>
<proteinExistence type="predicted"/>
<dbReference type="EMBL" id="JAVFWL010000004">
    <property type="protein sequence ID" value="KAK6752564.1"/>
    <property type="molecule type" value="Genomic_DNA"/>
</dbReference>
<name>A0ABR1DQ56_NECAM</name>